<name>A0AAN8RXQ2_9PEZI</name>
<proteinExistence type="predicted"/>
<feature type="compositionally biased region" description="Pro residues" evidence="1">
    <location>
        <begin position="144"/>
        <end position="155"/>
    </location>
</feature>
<dbReference type="GO" id="GO:0043047">
    <property type="term" value="F:single-stranded telomeric DNA binding"/>
    <property type="evidence" value="ECO:0007669"/>
    <property type="project" value="InterPro"/>
</dbReference>
<evidence type="ECO:0000313" key="2">
    <source>
        <dbReference type="EMBL" id="KAK6514371.1"/>
    </source>
</evidence>
<feature type="compositionally biased region" description="Gly residues" evidence="1">
    <location>
        <begin position="59"/>
        <end position="69"/>
    </location>
</feature>
<dbReference type="Proteomes" id="UP001307849">
    <property type="component" value="Unassembled WGS sequence"/>
</dbReference>
<dbReference type="GO" id="GO:1990879">
    <property type="term" value="C:CST complex"/>
    <property type="evidence" value="ECO:0007669"/>
    <property type="project" value="InterPro"/>
</dbReference>
<dbReference type="EMBL" id="JAVHJM010000005">
    <property type="protein sequence ID" value="KAK6514371.1"/>
    <property type="molecule type" value="Genomic_DNA"/>
</dbReference>
<feature type="compositionally biased region" description="Polar residues" evidence="1">
    <location>
        <begin position="99"/>
        <end position="130"/>
    </location>
</feature>
<feature type="region of interest" description="Disordered" evidence="1">
    <location>
        <begin position="192"/>
        <end position="227"/>
    </location>
</feature>
<accession>A0AAN8RXQ2</accession>
<reference evidence="2 3" key="1">
    <citation type="submission" date="2019-10" db="EMBL/GenBank/DDBJ databases">
        <authorList>
            <person name="Palmer J.M."/>
        </authorList>
    </citation>
    <scope>NUCLEOTIDE SEQUENCE [LARGE SCALE GENOMIC DNA]</scope>
    <source>
        <strain evidence="2 3">TWF506</strain>
    </source>
</reference>
<dbReference type="InterPro" id="IPR012340">
    <property type="entry name" value="NA-bd_OB-fold"/>
</dbReference>
<keyword evidence="3" id="KW-1185">Reference proteome</keyword>
<dbReference type="InterPro" id="IPR024222">
    <property type="entry name" value="Ten1_fungal"/>
</dbReference>
<feature type="compositionally biased region" description="Polar residues" evidence="1">
    <location>
        <begin position="74"/>
        <end position="83"/>
    </location>
</feature>
<dbReference type="AlphaFoldDB" id="A0AAN8RXQ2"/>
<gene>
    <name evidence="2" type="ORF">TWF506_008767</name>
</gene>
<evidence type="ECO:0000256" key="1">
    <source>
        <dbReference type="SAM" id="MobiDB-lite"/>
    </source>
</evidence>
<organism evidence="2 3">
    <name type="scientific">Arthrobotrys conoides</name>
    <dbReference type="NCBI Taxonomy" id="74498"/>
    <lineage>
        <taxon>Eukaryota</taxon>
        <taxon>Fungi</taxon>
        <taxon>Dikarya</taxon>
        <taxon>Ascomycota</taxon>
        <taxon>Pezizomycotina</taxon>
        <taxon>Orbiliomycetes</taxon>
        <taxon>Orbiliales</taxon>
        <taxon>Orbiliaceae</taxon>
        <taxon>Arthrobotrys</taxon>
    </lineage>
</organism>
<dbReference type="GO" id="GO:0016233">
    <property type="term" value="P:telomere capping"/>
    <property type="evidence" value="ECO:0007669"/>
    <property type="project" value="InterPro"/>
</dbReference>
<sequence length="330" mass="35062">MYIIYRLAVKIQSYDPGTGIITLHHRPSIEIPLPRIQTHTAQRSRKRPSGGISRDEGVMAGGSSMGGTGRRVVSRQSVGSTSKMAVGGGDKPPERRHINGSTLTQGTGPSKSMVNGGSSTIPNGSINGVSRSIKPSAPSLGKAIPPPRASNPPITPTRNHIVYLTQPSPPPLSPIKPLLAASKAAVSALDSLGINHNKRPTSRHKPSPLSIPTIPPPPPSPSPTTFTPLPQQQGILTSQPNYTLQVSIDLTLKNTLSLPPVVEGMWVNVIGYKRKDGVLDAISIFKVKGTLDLQGYERAIAGMGRVREMVEWQVREGIAQGKGLQGGVWD</sequence>
<dbReference type="Gene3D" id="2.40.50.140">
    <property type="entry name" value="Nucleic acid-binding proteins"/>
    <property type="match status" value="1"/>
</dbReference>
<feature type="compositionally biased region" description="Pro residues" evidence="1">
    <location>
        <begin position="213"/>
        <end position="222"/>
    </location>
</feature>
<feature type="compositionally biased region" description="Basic residues" evidence="1">
    <location>
        <begin position="196"/>
        <end position="206"/>
    </location>
</feature>
<evidence type="ECO:0000313" key="3">
    <source>
        <dbReference type="Proteomes" id="UP001307849"/>
    </source>
</evidence>
<comment type="caution">
    <text evidence="2">The sequence shown here is derived from an EMBL/GenBank/DDBJ whole genome shotgun (WGS) entry which is preliminary data.</text>
</comment>
<protein>
    <submittedName>
        <fullName evidence="2">Uncharacterized protein</fullName>
    </submittedName>
</protein>
<dbReference type="Pfam" id="PF12658">
    <property type="entry name" value="Ten1"/>
    <property type="match status" value="1"/>
</dbReference>
<feature type="region of interest" description="Disordered" evidence="1">
    <location>
        <begin position="33"/>
        <end position="160"/>
    </location>
</feature>